<gene>
    <name evidence="4" type="ORF">SAMN04489732_103426</name>
</gene>
<dbReference type="Gene3D" id="2.60.120.200">
    <property type="match status" value="1"/>
</dbReference>
<keyword evidence="2" id="KW-1015">Disulfide bond</keyword>
<dbReference type="SUPFAM" id="SSF50370">
    <property type="entry name" value="Ricin B-like lectins"/>
    <property type="match status" value="1"/>
</dbReference>
<dbReference type="GO" id="GO:0031221">
    <property type="term" value="P:arabinan metabolic process"/>
    <property type="evidence" value="ECO:0007669"/>
    <property type="project" value="InterPro"/>
</dbReference>
<dbReference type="Pfam" id="PF09206">
    <property type="entry name" value="ArabFuran-catal"/>
    <property type="match status" value="1"/>
</dbReference>
<dbReference type="GO" id="GO:0045490">
    <property type="term" value="P:pectin catabolic process"/>
    <property type="evidence" value="ECO:0007669"/>
    <property type="project" value="TreeGrafter"/>
</dbReference>
<organism evidence="4 5">
    <name type="scientific">Amycolatopsis saalfeldensis</name>
    <dbReference type="NCBI Taxonomy" id="394193"/>
    <lineage>
        <taxon>Bacteria</taxon>
        <taxon>Bacillati</taxon>
        <taxon>Actinomycetota</taxon>
        <taxon>Actinomycetes</taxon>
        <taxon>Pseudonocardiales</taxon>
        <taxon>Pseudonocardiaceae</taxon>
        <taxon>Amycolatopsis</taxon>
    </lineage>
</organism>
<dbReference type="SMART" id="SM00458">
    <property type="entry name" value="RICIN"/>
    <property type="match status" value="1"/>
</dbReference>
<evidence type="ECO:0000259" key="3">
    <source>
        <dbReference type="SMART" id="SM00458"/>
    </source>
</evidence>
<feature type="active site" description="Proton donor" evidence="1">
    <location>
        <position position="148"/>
    </location>
</feature>
<dbReference type="EMBL" id="FOEF01000003">
    <property type="protein sequence ID" value="SEP05802.1"/>
    <property type="molecule type" value="Genomic_DNA"/>
</dbReference>
<dbReference type="Proteomes" id="UP000198582">
    <property type="component" value="Unassembled WGS sequence"/>
</dbReference>
<evidence type="ECO:0000313" key="5">
    <source>
        <dbReference type="Proteomes" id="UP000198582"/>
    </source>
</evidence>
<feature type="active site" description="Nucleophile" evidence="1">
    <location>
        <position position="72"/>
    </location>
</feature>
<dbReference type="PANTHER" id="PTHR39447">
    <property type="entry name" value="ALPHA-L-ARABINOFURANOSIDASE B"/>
    <property type="match status" value="1"/>
</dbReference>
<feature type="disulfide bond" evidence="2">
    <location>
        <begin position="27"/>
        <end position="28"/>
    </location>
</feature>
<keyword evidence="5" id="KW-1185">Reference proteome</keyword>
<evidence type="ECO:0000256" key="2">
    <source>
        <dbReference type="PIRSR" id="PIRSR638964-3"/>
    </source>
</evidence>
<dbReference type="InterPro" id="IPR015289">
    <property type="entry name" value="A-L-arabinofuranosidase_B_cat"/>
</dbReference>
<name>A0A1H8URJ0_9PSEU</name>
<dbReference type="GO" id="GO:0019566">
    <property type="term" value="P:arabinose metabolic process"/>
    <property type="evidence" value="ECO:0007669"/>
    <property type="project" value="InterPro"/>
</dbReference>
<sequence>MAKGVATNGAPEGAYMVASGTHVGSNCCFDYGNAESSPADNGNGHMDAVSIATTCYFQPCSGAGPWVEADMENGMFQGADGSNTANAGNNSPYVTAMLRNDGQATYSLQGGDSSTGVLSTWWNGALPNRGGYRPMQQEGGIILGIGGDNSNWNMGTFFEGVMVAGFPDDATQNAVAANVASVGYTGETDVPNGPQGNLTGPGGQCVDVAGDDTGVNGTAVQLWNCQRYAEDQYWTHQPNGSLTTIGRCLDITGDSTASGAPVELWDCTGGGNQVWQPQPDGSLLNPQSGLCLDDPGGNTANGTQLEIWTCNGGGNQQFTLHSGS</sequence>
<feature type="domain" description="Ricin B lectin" evidence="3">
    <location>
        <begin position="193"/>
        <end position="321"/>
    </location>
</feature>
<dbReference type="PANTHER" id="PTHR39447:SF2">
    <property type="entry name" value="ALPHA-L-ARABINOFURANOSIDASE B"/>
    <property type="match status" value="1"/>
</dbReference>
<dbReference type="GO" id="GO:0046556">
    <property type="term" value="F:alpha-L-arabinofuranosidase activity"/>
    <property type="evidence" value="ECO:0007669"/>
    <property type="project" value="InterPro"/>
</dbReference>
<accession>A0A1H8URJ0</accession>
<dbReference type="STRING" id="394193.SAMN04489732_103426"/>
<dbReference type="InterPro" id="IPR038964">
    <property type="entry name" value="ABFB"/>
</dbReference>
<dbReference type="GO" id="GO:0030246">
    <property type="term" value="F:carbohydrate binding"/>
    <property type="evidence" value="ECO:0007669"/>
    <property type="project" value="UniProtKB-KW"/>
</dbReference>
<dbReference type="Pfam" id="PF00652">
    <property type="entry name" value="Ricin_B_lectin"/>
    <property type="match status" value="1"/>
</dbReference>
<proteinExistence type="predicted"/>
<reference evidence="5" key="1">
    <citation type="submission" date="2016-10" db="EMBL/GenBank/DDBJ databases">
        <authorList>
            <person name="Varghese N."/>
            <person name="Submissions S."/>
        </authorList>
    </citation>
    <scope>NUCLEOTIDE SEQUENCE [LARGE SCALE GENOMIC DNA]</scope>
    <source>
        <strain evidence="5">DSM 44993</strain>
    </source>
</reference>
<dbReference type="AlphaFoldDB" id="A0A1H8URJ0"/>
<dbReference type="Gene3D" id="2.80.10.50">
    <property type="match status" value="2"/>
</dbReference>
<evidence type="ECO:0000256" key="1">
    <source>
        <dbReference type="PIRSR" id="PIRSR638964-1"/>
    </source>
</evidence>
<dbReference type="InterPro" id="IPR035992">
    <property type="entry name" value="Ricin_B-like_lectins"/>
</dbReference>
<evidence type="ECO:0000313" key="4">
    <source>
        <dbReference type="EMBL" id="SEP05802.1"/>
    </source>
</evidence>
<dbReference type="SUPFAM" id="SSF49899">
    <property type="entry name" value="Concanavalin A-like lectins/glucanases"/>
    <property type="match status" value="1"/>
</dbReference>
<dbReference type="InterPro" id="IPR000772">
    <property type="entry name" value="Ricin_B_lectin"/>
</dbReference>
<dbReference type="CDD" id="cd23451">
    <property type="entry name" value="beta-trefoil_Ricin_laminarinase"/>
    <property type="match status" value="1"/>
</dbReference>
<dbReference type="PROSITE" id="PS50231">
    <property type="entry name" value="RICIN_B_LECTIN"/>
    <property type="match status" value="1"/>
</dbReference>
<dbReference type="InterPro" id="IPR013320">
    <property type="entry name" value="ConA-like_dom_sf"/>
</dbReference>
<keyword evidence="4" id="KW-0430">Lectin</keyword>
<protein>
    <submittedName>
        <fullName evidence="4">Ricin-type beta-trefoil lectin domain-containing protein</fullName>
    </submittedName>
</protein>